<keyword evidence="4" id="KW-0677">Repeat</keyword>
<reference evidence="8" key="1">
    <citation type="journal article" date="2014" name="Science">
        <title>The coffee genome provides insight into the convergent evolution of caffeine biosynthesis.</title>
        <authorList>
            <person name="Denoeud F."/>
            <person name="Carretero-Paulet L."/>
            <person name="Dereeper A."/>
            <person name="Droc G."/>
            <person name="Guyot R."/>
            <person name="Pietrella M."/>
            <person name="Zheng C."/>
            <person name="Alberti A."/>
            <person name="Anthony F."/>
            <person name="Aprea G."/>
            <person name="Aury J.M."/>
            <person name="Bento P."/>
            <person name="Bernard M."/>
            <person name="Bocs S."/>
            <person name="Campa C."/>
            <person name="Cenci A."/>
            <person name="Combes M.C."/>
            <person name="Crouzillat D."/>
            <person name="Da Silva C."/>
            <person name="Daddiego L."/>
            <person name="De Bellis F."/>
            <person name="Dussert S."/>
            <person name="Garsmeur O."/>
            <person name="Gayraud T."/>
            <person name="Guignon V."/>
            <person name="Jahn K."/>
            <person name="Jamilloux V."/>
            <person name="Joet T."/>
            <person name="Labadie K."/>
            <person name="Lan T."/>
            <person name="Leclercq J."/>
            <person name="Lepelley M."/>
            <person name="Leroy T."/>
            <person name="Li L.T."/>
            <person name="Librado P."/>
            <person name="Lopez L."/>
            <person name="Munoz A."/>
            <person name="Noel B."/>
            <person name="Pallavicini A."/>
            <person name="Perrotta G."/>
            <person name="Poncet V."/>
            <person name="Pot D."/>
            <person name="Priyono X."/>
            <person name="Rigoreau M."/>
            <person name="Rouard M."/>
            <person name="Rozas J."/>
            <person name="Tranchant-Dubreuil C."/>
            <person name="VanBuren R."/>
            <person name="Zhang Q."/>
            <person name="Andrade A.C."/>
            <person name="Argout X."/>
            <person name="Bertrand B."/>
            <person name="de Kochko A."/>
            <person name="Graziosi G."/>
            <person name="Henry R.J."/>
            <person name="Jayarama X."/>
            <person name="Ming R."/>
            <person name="Nagai C."/>
            <person name="Rounsley S."/>
            <person name="Sankoff D."/>
            <person name="Giuliano G."/>
            <person name="Albert V.A."/>
            <person name="Wincker P."/>
            <person name="Lashermes P."/>
        </authorList>
    </citation>
    <scope>NUCLEOTIDE SEQUENCE [LARGE SCALE GENOMIC DNA]</scope>
    <source>
        <strain evidence="8">cv. DH200-94</strain>
    </source>
</reference>
<dbReference type="PhylomeDB" id="A0A068U2Z3"/>
<dbReference type="EMBL" id="HG739092">
    <property type="protein sequence ID" value="CDP02657.1"/>
    <property type="molecule type" value="Genomic_DNA"/>
</dbReference>
<dbReference type="STRING" id="49390.A0A068U2Z3"/>
<evidence type="ECO:0000313" key="7">
    <source>
        <dbReference type="EMBL" id="CDP02657.1"/>
    </source>
</evidence>
<evidence type="ECO:0000256" key="6">
    <source>
        <dbReference type="ARBA" id="ARBA00023180"/>
    </source>
</evidence>
<dbReference type="SUPFAM" id="SSF52058">
    <property type="entry name" value="L domain-like"/>
    <property type="match status" value="1"/>
</dbReference>
<evidence type="ECO:0000256" key="5">
    <source>
        <dbReference type="ARBA" id="ARBA00023136"/>
    </source>
</evidence>
<dbReference type="Gramene" id="CDP02657">
    <property type="protein sequence ID" value="CDP02657"/>
    <property type="gene ID" value="GSCOC_T00040112001"/>
</dbReference>
<dbReference type="Pfam" id="PF00560">
    <property type="entry name" value="LRR_1"/>
    <property type="match status" value="3"/>
</dbReference>
<dbReference type="InterPro" id="IPR001611">
    <property type="entry name" value="Leu-rich_rpt"/>
</dbReference>
<keyword evidence="3" id="KW-0732">Signal</keyword>
<keyword evidence="8" id="KW-1185">Reference proteome</keyword>
<organism evidence="7 8">
    <name type="scientific">Coffea canephora</name>
    <name type="common">Robusta coffee</name>
    <dbReference type="NCBI Taxonomy" id="49390"/>
    <lineage>
        <taxon>Eukaryota</taxon>
        <taxon>Viridiplantae</taxon>
        <taxon>Streptophyta</taxon>
        <taxon>Embryophyta</taxon>
        <taxon>Tracheophyta</taxon>
        <taxon>Spermatophyta</taxon>
        <taxon>Magnoliopsida</taxon>
        <taxon>eudicotyledons</taxon>
        <taxon>Gunneridae</taxon>
        <taxon>Pentapetalae</taxon>
        <taxon>asterids</taxon>
        <taxon>lamiids</taxon>
        <taxon>Gentianales</taxon>
        <taxon>Rubiaceae</taxon>
        <taxon>Ixoroideae</taxon>
        <taxon>Gardenieae complex</taxon>
        <taxon>Bertiereae - Coffeeae clade</taxon>
        <taxon>Coffeeae</taxon>
        <taxon>Coffea</taxon>
    </lineage>
</organism>
<dbReference type="AlphaFoldDB" id="A0A068U2Z3"/>
<protein>
    <recommendedName>
        <fullName evidence="9">Leucine-rich repeat-containing N-terminal plant-type domain-containing protein</fullName>
    </recommendedName>
</protein>
<dbReference type="InParanoid" id="A0A068U2Z3"/>
<dbReference type="FunFam" id="3.80.10.10:FF:000041">
    <property type="entry name" value="LRR receptor-like serine/threonine-protein kinase ERECTA"/>
    <property type="match status" value="1"/>
</dbReference>
<proteinExistence type="predicted"/>
<accession>A0A068U2Z3</accession>
<evidence type="ECO:0000313" key="8">
    <source>
        <dbReference type="Proteomes" id="UP000295252"/>
    </source>
</evidence>
<name>A0A068U2Z3_COFCA</name>
<sequence length="177" mass="19653">MLEGVDFSSNSLTGNPIGEKFLISAGSVNRLIYNFYWWNYITRRYKLPEFGSLYLQINNLNGQIPESPIPNEIGNLLKLESLDLVENSLSGSIPVAIFNISTLRMLNLANNHLSGILPSNMCHGLHNLEYIDLLLNNFSGAIPASISNCSKLTEIYLGDNKLSVNLHLQNWASSLPS</sequence>
<dbReference type="InterPro" id="IPR032675">
    <property type="entry name" value="LRR_dom_sf"/>
</dbReference>
<evidence type="ECO:0008006" key="9">
    <source>
        <dbReference type="Google" id="ProtNLM"/>
    </source>
</evidence>
<dbReference type="InterPro" id="IPR050994">
    <property type="entry name" value="At_inactive_RLKs"/>
</dbReference>
<evidence type="ECO:0000256" key="1">
    <source>
        <dbReference type="ARBA" id="ARBA00004370"/>
    </source>
</evidence>
<keyword evidence="2" id="KW-0433">Leucine-rich repeat</keyword>
<dbReference type="GO" id="GO:0016020">
    <property type="term" value="C:membrane"/>
    <property type="evidence" value="ECO:0007669"/>
    <property type="project" value="UniProtKB-SubCell"/>
</dbReference>
<dbReference type="PANTHER" id="PTHR48010">
    <property type="entry name" value="OS05G0588300 PROTEIN"/>
    <property type="match status" value="1"/>
</dbReference>
<dbReference type="Gene3D" id="3.80.10.10">
    <property type="entry name" value="Ribonuclease Inhibitor"/>
    <property type="match status" value="1"/>
</dbReference>
<keyword evidence="6" id="KW-0325">Glycoprotein</keyword>
<gene>
    <name evidence="7" type="ORF">GSCOC_T00040112001</name>
</gene>
<evidence type="ECO:0000256" key="4">
    <source>
        <dbReference type="ARBA" id="ARBA00022737"/>
    </source>
</evidence>
<evidence type="ECO:0000256" key="2">
    <source>
        <dbReference type="ARBA" id="ARBA00022614"/>
    </source>
</evidence>
<dbReference type="Proteomes" id="UP000295252">
    <property type="component" value="Chromosome IX"/>
</dbReference>
<keyword evidence="5" id="KW-0472">Membrane</keyword>
<dbReference type="PANTHER" id="PTHR48010:SF58">
    <property type="entry name" value="RECEPTOR PROTEIN KINASE-LIKE PROTEIN ZAR1"/>
    <property type="match status" value="1"/>
</dbReference>
<dbReference type="OrthoDB" id="1939111at2759"/>
<comment type="subcellular location">
    <subcellularLocation>
        <location evidence="1">Membrane</location>
    </subcellularLocation>
</comment>
<evidence type="ECO:0000256" key="3">
    <source>
        <dbReference type="ARBA" id="ARBA00022729"/>
    </source>
</evidence>